<dbReference type="Proteomes" id="UP000186216">
    <property type="component" value="Unassembled WGS sequence"/>
</dbReference>
<sequence length="80" mass="8897">MMDLAALDQELLRAHAEGDKPALVRLYALAGGEREAANDIEAACFYLTHAFVFALEAGAPEADNLNRRLHRYGRAHRLTF</sequence>
<name>A0AA45W2E0_9RHOB</name>
<protein>
    <submittedName>
        <fullName evidence="1">Uncharacterized protein</fullName>
    </submittedName>
</protein>
<evidence type="ECO:0000313" key="2">
    <source>
        <dbReference type="Proteomes" id="UP000186216"/>
    </source>
</evidence>
<organism evidence="1 2">
    <name type="scientific">Paracoccus saliphilus</name>
    <dbReference type="NCBI Taxonomy" id="405559"/>
    <lineage>
        <taxon>Bacteria</taxon>
        <taxon>Pseudomonadati</taxon>
        <taxon>Pseudomonadota</taxon>
        <taxon>Alphaproteobacteria</taxon>
        <taxon>Rhodobacterales</taxon>
        <taxon>Paracoccaceae</taxon>
        <taxon>Paracoccus</taxon>
    </lineage>
</organism>
<reference evidence="1 2" key="1">
    <citation type="submission" date="2017-01" db="EMBL/GenBank/DDBJ databases">
        <authorList>
            <person name="Varghese N."/>
            <person name="Submissions S."/>
        </authorList>
    </citation>
    <scope>NUCLEOTIDE SEQUENCE [LARGE SCALE GENOMIC DNA]</scope>
    <source>
        <strain evidence="1 2">DSM 18447</strain>
    </source>
</reference>
<proteinExistence type="predicted"/>
<evidence type="ECO:0000313" key="1">
    <source>
        <dbReference type="EMBL" id="SIS66149.1"/>
    </source>
</evidence>
<comment type="caution">
    <text evidence="1">The sequence shown here is derived from an EMBL/GenBank/DDBJ whole genome shotgun (WGS) entry which is preliminary data.</text>
</comment>
<dbReference type="EMBL" id="FTOU01000002">
    <property type="protein sequence ID" value="SIS66149.1"/>
    <property type="molecule type" value="Genomic_DNA"/>
</dbReference>
<accession>A0AA45W2E0</accession>
<gene>
    <name evidence="1" type="ORF">SAMN05421772_102359</name>
</gene>
<dbReference type="AlphaFoldDB" id="A0AA45W2E0"/>